<organism evidence="6 7">
    <name type="scientific">Sorangium cellulosum</name>
    <name type="common">Polyangium cellulosum</name>
    <dbReference type="NCBI Taxonomy" id="56"/>
    <lineage>
        <taxon>Bacteria</taxon>
        <taxon>Pseudomonadati</taxon>
        <taxon>Myxococcota</taxon>
        <taxon>Polyangia</taxon>
        <taxon>Polyangiales</taxon>
        <taxon>Polyangiaceae</taxon>
        <taxon>Sorangium</taxon>
    </lineage>
</organism>
<feature type="region of interest" description="Disordered" evidence="2">
    <location>
        <begin position="382"/>
        <end position="401"/>
    </location>
</feature>
<evidence type="ECO:0000259" key="3">
    <source>
        <dbReference type="PROSITE" id="PS50112"/>
    </source>
</evidence>
<comment type="caution">
    <text evidence="6">The sequence shown here is derived from an EMBL/GenBank/DDBJ whole genome shotgun (WGS) entry which is preliminary data.</text>
</comment>
<dbReference type="Gene3D" id="3.30.750.24">
    <property type="entry name" value="STAS domain"/>
    <property type="match status" value="1"/>
</dbReference>
<accession>A0A150QV85</accession>
<evidence type="ECO:0000313" key="7">
    <source>
        <dbReference type="Proteomes" id="UP000075260"/>
    </source>
</evidence>
<dbReference type="PROSITE" id="PS50801">
    <property type="entry name" value="STAS"/>
    <property type="match status" value="1"/>
</dbReference>
<feature type="domain" description="STAS" evidence="5">
    <location>
        <begin position="265"/>
        <end position="380"/>
    </location>
</feature>
<dbReference type="SUPFAM" id="SSF55785">
    <property type="entry name" value="PYP-like sensor domain (PAS domain)"/>
    <property type="match status" value="2"/>
</dbReference>
<evidence type="ECO:0000259" key="5">
    <source>
        <dbReference type="PROSITE" id="PS50801"/>
    </source>
</evidence>
<dbReference type="PANTHER" id="PTHR33745">
    <property type="entry name" value="RSBT ANTAGONIST PROTEIN RSBS-RELATED"/>
    <property type="match status" value="1"/>
</dbReference>
<dbReference type="InterPro" id="IPR035965">
    <property type="entry name" value="PAS-like_dom_sf"/>
</dbReference>
<dbReference type="SMART" id="SM00086">
    <property type="entry name" value="PAC"/>
    <property type="match status" value="1"/>
</dbReference>
<name>A0A150QV85_SORCE</name>
<proteinExistence type="predicted"/>
<dbReference type="InterPro" id="IPR000700">
    <property type="entry name" value="PAS-assoc_C"/>
</dbReference>
<dbReference type="AlphaFoldDB" id="A0A150QV85"/>
<dbReference type="Proteomes" id="UP000075260">
    <property type="component" value="Unassembled WGS sequence"/>
</dbReference>
<feature type="domain" description="PAC" evidence="4">
    <location>
        <begin position="196"/>
        <end position="248"/>
    </location>
</feature>
<dbReference type="Gene3D" id="3.30.450.20">
    <property type="entry name" value="PAS domain"/>
    <property type="match status" value="2"/>
</dbReference>
<reference evidence="6 7" key="1">
    <citation type="submission" date="2014-02" db="EMBL/GenBank/DDBJ databases">
        <title>The small core and large imbalanced accessory genome model reveals a collaborative survival strategy of Sorangium cellulosum strains in nature.</title>
        <authorList>
            <person name="Han K."/>
            <person name="Peng R."/>
            <person name="Blom J."/>
            <person name="Li Y.-Z."/>
        </authorList>
    </citation>
    <scope>NUCLEOTIDE SEQUENCE [LARGE SCALE GENOMIC DNA]</scope>
    <source>
        <strain evidence="6 7">So0008-312</strain>
    </source>
</reference>
<gene>
    <name evidence="6" type="ORF">BE15_13135</name>
</gene>
<feature type="domain" description="PAS" evidence="3">
    <location>
        <begin position="136"/>
        <end position="181"/>
    </location>
</feature>
<evidence type="ECO:0008006" key="8">
    <source>
        <dbReference type="Google" id="ProtNLM"/>
    </source>
</evidence>
<dbReference type="InterPro" id="IPR051932">
    <property type="entry name" value="Bact_StressResp_Reg"/>
</dbReference>
<dbReference type="Pfam" id="PF01740">
    <property type="entry name" value="STAS"/>
    <property type="match status" value="1"/>
</dbReference>
<sequence length="401" mass="42392">MSLHLADGTFVAASPAALGVYGVAPEALLGRRLQDLVAPEDRADAEVALGEARRSSDAISFVVRLQGDGGSPRRIEIVAHAEGGAAGESRLCCTARDASTAARAAAEQVQLSSRADEMGRRLDRLIASVPGVVWEIWFVDDPSRQRVSFVSERALALSGYTPDEWLSEPDFWAKITHPDDRPAADASGTLAATGSASAQSRWTTKDGRLVWVETQMRALRNDDGSLAGYCGVTMDITASKQAEQEQARLREEIIQSQARLLAELSTPLIPLSDGVIAMPLVGSIDSARAERVVETLLQGISSSGARTAILDITGVPTVDTQVADALLKAARGVQLLGAEVVLTGIRPEVAQTLVTLGVELTGIVTRGTLQDGIRYAVSAARPWPGRRSDPTGSSGPAALRR</sequence>
<dbReference type="Pfam" id="PF08447">
    <property type="entry name" value="PAS_3"/>
    <property type="match status" value="1"/>
</dbReference>
<evidence type="ECO:0000313" key="6">
    <source>
        <dbReference type="EMBL" id="KYF71903.1"/>
    </source>
</evidence>
<dbReference type="InterPro" id="IPR013655">
    <property type="entry name" value="PAS_fold_3"/>
</dbReference>
<dbReference type="SUPFAM" id="SSF52091">
    <property type="entry name" value="SpoIIaa-like"/>
    <property type="match status" value="1"/>
</dbReference>
<dbReference type="PROSITE" id="PS50112">
    <property type="entry name" value="PAS"/>
    <property type="match status" value="2"/>
</dbReference>
<dbReference type="InterPro" id="IPR001610">
    <property type="entry name" value="PAC"/>
</dbReference>
<dbReference type="InterPro" id="IPR013656">
    <property type="entry name" value="PAS_4"/>
</dbReference>
<dbReference type="SMART" id="SM00091">
    <property type="entry name" value="PAS"/>
    <property type="match status" value="2"/>
</dbReference>
<dbReference type="InterPro" id="IPR002645">
    <property type="entry name" value="STAS_dom"/>
</dbReference>
<evidence type="ECO:0000259" key="4">
    <source>
        <dbReference type="PROSITE" id="PS50113"/>
    </source>
</evidence>
<dbReference type="CDD" id="cd07041">
    <property type="entry name" value="STAS_RsbR_RsbS_like"/>
    <property type="match status" value="1"/>
</dbReference>
<keyword evidence="1" id="KW-0597">Phosphoprotein</keyword>
<evidence type="ECO:0000256" key="2">
    <source>
        <dbReference type="SAM" id="MobiDB-lite"/>
    </source>
</evidence>
<dbReference type="CDD" id="cd00130">
    <property type="entry name" value="PAS"/>
    <property type="match status" value="2"/>
</dbReference>
<dbReference type="PROSITE" id="PS50113">
    <property type="entry name" value="PAC"/>
    <property type="match status" value="1"/>
</dbReference>
<dbReference type="NCBIfam" id="TIGR00229">
    <property type="entry name" value="sensory_box"/>
    <property type="match status" value="1"/>
</dbReference>
<dbReference type="PANTHER" id="PTHR33745:SF3">
    <property type="entry name" value="RSBT CO-ANTAGONIST PROTEIN RSBRC"/>
    <property type="match status" value="1"/>
</dbReference>
<feature type="domain" description="PAS" evidence="3">
    <location>
        <begin position="6"/>
        <end position="56"/>
    </location>
</feature>
<dbReference type="Pfam" id="PF08448">
    <property type="entry name" value="PAS_4"/>
    <property type="match status" value="1"/>
</dbReference>
<dbReference type="InterPro" id="IPR036513">
    <property type="entry name" value="STAS_dom_sf"/>
</dbReference>
<dbReference type="InterPro" id="IPR000014">
    <property type="entry name" value="PAS"/>
</dbReference>
<dbReference type="EMBL" id="JEMA01000306">
    <property type="protein sequence ID" value="KYF71903.1"/>
    <property type="molecule type" value="Genomic_DNA"/>
</dbReference>
<evidence type="ECO:0000256" key="1">
    <source>
        <dbReference type="ARBA" id="ARBA00022553"/>
    </source>
</evidence>
<protein>
    <recommendedName>
        <fullName evidence="8">Anti-anti-sigma factor</fullName>
    </recommendedName>
</protein>